<evidence type="ECO:0000313" key="3">
    <source>
        <dbReference type="Proteomes" id="UP000464330"/>
    </source>
</evidence>
<dbReference type="Pfam" id="PF03864">
    <property type="entry name" value="Phage_cap_E"/>
    <property type="match status" value="1"/>
</dbReference>
<dbReference type="AlphaFoldDB" id="A0A6C0QZI5"/>
<accession>A0A6C0QZI5</accession>
<reference evidence="2 3" key="1">
    <citation type="journal article" date="2020" name="Int. J. Med. Microbiol.">
        <title>Discovery of Paenibacillus larvae ERIC V: Phenotypic and genomic comparison to genotypes ERIC I-IV reveal different inventories of virulence factors which correlate with epidemiological prevalences of American Foulbrood.</title>
        <authorList>
            <person name="Beims H."/>
            <person name="Bunk B."/>
            <person name="Erler S."/>
            <person name="Mohr K.I."/>
            <person name="Sproer C."/>
            <person name="Pradella S."/>
            <person name="Gunther G."/>
            <person name="Rohde M."/>
            <person name="von der Ohe W."/>
            <person name="Steinert M."/>
        </authorList>
    </citation>
    <scope>NUCLEOTIDE SEQUENCE [LARGE SCALE GENOMIC DNA]</scope>
    <source>
        <strain evidence="1">Eric_V</strain>
    </source>
</reference>
<dbReference type="Gene3D" id="3.15.30.10">
    <property type="entry name" value="putative capsid protein of prophage domain like"/>
    <property type="match status" value="1"/>
</dbReference>
<proteinExistence type="predicted"/>
<evidence type="ECO:0000313" key="1">
    <source>
        <dbReference type="EMBL" id="QHZ50024.1"/>
    </source>
</evidence>
<evidence type="ECO:0000313" key="2">
    <source>
        <dbReference type="EMBL" id="QHZ54109.1"/>
    </source>
</evidence>
<dbReference type="EMBL" id="CP019717">
    <property type="protein sequence ID" value="QHZ50024.1"/>
    <property type="molecule type" value="Genomic_DNA"/>
</dbReference>
<dbReference type="InterPro" id="IPR005564">
    <property type="entry name" value="Major_capsid_GpE"/>
</dbReference>
<dbReference type="Proteomes" id="UP000464330">
    <property type="component" value="Chromosome"/>
</dbReference>
<name>A0A6C0QZI5_9BACL</name>
<dbReference type="EMBL" id="CP019719">
    <property type="protein sequence ID" value="QHZ54109.1"/>
    <property type="molecule type" value="Genomic_DNA"/>
</dbReference>
<protein>
    <submittedName>
        <fullName evidence="2">Phage major capsid protein E</fullName>
    </submittedName>
</protein>
<gene>
    <name evidence="1" type="ORF">ERICV_00847</name>
    <name evidence="2" type="ORF">ERICV_05125</name>
</gene>
<accession>A0A6C0QMS9</accession>
<dbReference type="Gene3D" id="3.30.1930.10">
    <property type="entry name" value="capsid protein of prophage domain"/>
    <property type="match status" value="1"/>
</dbReference>
<sequence>MPDIFDLRTLIAAIRQMPPAQTFLGDLLFGEGKPFNTETVEVEYRKGKRKMAPFVSPLLPGKVTNREGYTVTMFKPALVKPLRPVTVIDLQKKAFGQDPFADQSPDERAREIIAQDTLDLDEEITRREEWMRRELIFTGKVTQKGEGVDQVLDFGFTNKAVLSGTAVWSNPDSDPIAELMNRRLTIIQKSGITPDAVIMASDVASAFIKHPLIQKLLDNRNFSVGQVDPRTIPNGATYIGSLKLPALDIYSYDEWFLDDETGAEQPMVPTGTYAMVSTRGVFNMHYGAVTIMVNGEFATIRGTRVPNSWATVEPPQRFLQLNSRPLPIPTNVDSWYICKVLQ</sequence>
<organism evidence="2 3">
    <name type="scientific">Paenibacillus larvae subsp. larvae</name>
    <dbReference type="NCBI Taxonomy" id="147375"/>
    <lineage>
        <taxon>Bacteria</taxon>
        <taxon>Bacillati</taxon>
        <taxon>Bacillota</taxon>
        <taxon>Bacilli</taxon>
        <taxon>Bacillales</taxon>
        <taxon>Paenibacillaceae</taxon>
        <taxon>Paenibacillus</taxon>
    </lineage>
</organism>
<dbReference type="RefSeq" id="WP_172422927.1">
    <property type="nucleotide sequence ID" value="NZ_CP019717.1"/>
</dbReference>